<reference evidence="2" key="1">
    <citation type="journal article" date="2012" name="Nature">
        <title>A physical, genetic and functional sequence assembly of the barley genome.</title>
        <authorList>
            <consortium name="The International Barley Genome Sequencing Consortium"/>
            <person name="Mayer K.F."/>
            <person name="Waugh R."/>
            <person name="Brown J.W."/>
            <person name="Schulman A."/>
            <person name="Langridge P."/>
            <person name="Platzer M."/>
            <person name="Fincher G.B."/>
            <person name="Muehlbauer G.J."/>
            <person name="Sato K."/>
            <person name="Close T.J."/>
            <person name="Wise R.P."/>
            <person name="Stein N."/>
        </authorList>
    </citation>
    <scope>NUCLEOTIDE SEQUENCE [LARGE SCALE GENOMIC DNA]</scope>
    <source>
        <strain evidence="2">cv. Morex</strain>
    </source>
</reference>
<protein>
    <submittedName>
        <fullName evidence="1">Uncharacterized protein</fullName>
    </submittedName>
</protein>
<dbReference type="PANTHER" id="PTHR15907">
    <property type="entry name" value="DUF614 FAMILY PROTEIN-RELATED"/>
    <property type="match status" value="1"/>
</dbReference>
<dbReference type="OMA" id="QSSSWII"/>
<organism evidence="1 2">
    <name type="scientific">Hordeum vulgare subsp. vulgare</name>
    <name type="common">Domesticated barley</name>
    <dbReference type="NCBI Taxonomy" id="112509"/>
    <lineage>
        <taxon>Eukaryota</taxon>
        <taxon>Viridiplantae</taxon>
        <taxon>Streptophyta</taxon>
        <taxon>Embryophyta</taxon>
        <taxon>Tracheophyta</taxon>
        <taxon>Spermatophyta</taxon>
        <taxon>Magnoliopsida</taxon>
        <taxon>Liliopsida</taxon>
        <taxon>Poales</taxon>
        <taxon>Poaceae</taxon>
        <taxon>BOP clade</taxon>
        <taxon>Pooideae</taxon>
        <taxon>Triticodae</taxon>
        <taxon>Triticeae</taxon>
        <taxon>Hordeinae</taxon>
        <taxon>Hordeum</taxon>
    </lineage>
</organism>
<dbReference type="Gramene" id="HORVU.MOREX.r3.4HG0362770.1">
    <property type="protein sequence ID" value="HORVU.MOREX.r3.4HG0362770.1.CDS1"/>
    <property type="gene ID" value="HORVU.MOREX.r3.4HG0362770"/>
</dbReference>
<reference evidence="1" key="2">
    <citation type="submission" date="2020-10" db="EMBL/GenBank/DDBJ databases">
        <authorList>
            <person name="Scholz U."/>
            <person name="Mascher M."/>
            <person name="Fiebig A."/>
        </authorList>
    </citation>
    <scope>NUCLEOTIDE SEQUENCE [LARGE SCALE GENOMIC DNA]</scope>
    <source>
        <strain evidence="1">cv. Morex</strain>
    </source>
</reference>
<dbReference type="Proteomes" id="UP000011116">
    <property type="component" value="Chromosome 4H"/>
</dbReference>
<dbReference type="EnsemblPlants" id="HORVU.MOREX.r3.4HG0362770.1">
    <property type="protein sequence ID" value="HORVU.MOREX.r3.4HG0362770.1.CDS1"/>
    <property type="gene ID" value="HORVU.MOREX.r3.4HG0362770"/>
</dbReference>
<dbReference type="InterPro" id="IPR006461">
    <property type="entry name" value="PLAC_motif_containing"/>
</dbReference>
<dbReference type="Gramene" id="HORVU.MOREX.r2.4HG0302200.1">
    <property type="protein sequence ID" value="HORVU.MOREX.r2.4HG0302200.1.CDS.1"/>
    <property type="gene ID" value="HORVU.MOREX.r2.4HG0302200"/>
</dbReference>
<proteinExistence type="predicted"/>
<accession>M0Y8B4</accession>
<evidence type="ECO:0000313" key="2">
    <source>
        <dbReference type="Proteomes" id="UP000011116"/>
    </source>
</evidence>
<reference evidence="1" key="3">
    <citation type="submission" date="2022-01" db="UniProtKB">
        <authorList>
            <consortium name="EnsemblPlants"/>
        </authorList>
    </citation>
    <scope>IDENTIFICATION</scope>
    <source>
        <strain evidence="1">subsp. vulgare</strain>
    </source>
</reference>
<name>M0Y8B4_HORVV</name>
<evidence type="ECO:0000313" key="1">
    <source>
        <dbReference type="EnsemblPlants" id="HORVU.MOREX.r3.4HG0362770.1.CDS1"/>
    </source>
</evidence>
<keyword evidence="2" id="KW-1185">Reference proteome</keyword>
<dbReference type="NCBIfam" id="TIGR01571">
    <property type="entry name" value="A_thal_Cys_rich"/>
    <property type="match status" value="1"/>
</dbReference>
<dbReference type="Pfam" id="PF04749">
    <property type="entry name" value="PLAC8"/>
    <property type="match status" value="1"/>
</dbReference>
<sequence>MGPCMFAWRVGCNWLYSCIKRSAMRSQYNLKASPCIDCCIHFFCKGCALCQEYKELVNRGFNMAKGSHVLLRECIVKKIHVSQRQSNHY</sequence>
<dbReference type="ExpressionAtlas" id="M0Y8B4">
    <property type="expression patterns" value="baseline"/>
</dbReference>
<dbReference type="AlphaFoldDB" id="M0Y8B4"/>